<dbReference type="EMBL" id="JAGGJU010000001">
    <property type="protein sequence ID" value="MBP1848943.1"/>
    <property type="molecule type" value="Genomic_DNA"/>
</dbReference>
<dbReference type="Gene3D" id="1.20.120.530">
    <property type="entry name" value="GntR ligand-binding domain-like"/>
    <property type="match status" value="1"/>
</dbReference>
<sequence>MKPDRRDEAGGDNTVDVTDLILHDIQTGLLAPGSWLKQIDLEKRYGCARPEIRRALDRLTQKRIVEHVPNRGYHVFEPDGDQARQVSEVRLLLELGVAGRIIDNASAADITALNSLADQFDRLIMSGTTIELYEANLAFHHRLLSLCGNAELVKVVTEIRQRTSSAPVSQWTTRARIQQSSLEHYDMVRCLEMRDMDRLKALITQHIMQSGPDASA</sequence>
<dbReference type="Proteomes" id="UP000759443">
    <property type="component" value="Unassembled WGS sequence"/>
</dbReference>
<evidence type="ECO:0000256" key="3">
    <source>
        <dbReference type="ARBA" id="ARBA00023163"/>
    </source>
</evidence>
<keyword evidence="1" id="KW-0805">Transcription regulation</keyword>
<evidence type="ECO:0000256" key="2">
    <source>
        <dbReference type="ARBA" id="ARBA00023125"/>
    </source>
</evidence>
<protein>
    <submittedName>
        <fullName evidence="5">DNA-binding GntR family transcriptional regulator</fullName>
    </submittedName>
</protein>
<dbReference type="PANTHER" id="PTHR43537:SF5">
    <property type="entry name" value="UXU OPERON TRANSCRIPTIONAL REGULATOR"/>
    <property type="match status" value="1"/>
</dbReference>
<accession>A0ABS4DTD3</accession>
<name>A0ABS4DTD3_9HYPH</name>
<evidence type="ECO:0000313" key="6">
    <source>
        <dbReference type="Proteomes" id="UP000759443"/>
    </source>
</evidence>
<dbReference type="GO" id="GO:0003677">
    <property type="term" value="F:DNA binding"/>
    <property type="evidence" value="ECO:0007669"/>
    <property type="project" value="UniProtKB-KW"/>
</dbReference>
<keyword evidence="3" id="KW-0804">Transcription</keyword>
<dbReference type="SMART" id="SM00895">
    <property type="entry name" value="FCD"/>
    <property type="match status" value="1"/>
</dbReference>
<dbReference type="SUPFAM" id="SSF48008">
    <property type="entry name" value="GntR ligand-binding domain-like"/>
    <property type="match status" value="1"/>
</dbReference>
<organism evidence="5 6">
    <name type="scientific">Rhizobium halophytocola</name>
    <dbReference type="NCBI Taxonomy" id="735519"/>
    <lineage>
        <taxon>Bacteria</taxon>
        <taxon>Pseudomonadati</taxon>
        <taxon>Pseudomonadota</taxon>
        <taxon>Alphaproteobacteria</taxon>
        <taxon>Hyphomicrobiales</taxon>
        <taxon>Rhizobiaceae</taxon>
        <taxon>Rhizobium/Agrobacterium group</taxon>
        <taxon>Rhizobium</taxon>
    </lineage>
</organism>
<dbReference type="SUPFAM" id="SSF46785">
    <property type="entry name" value="Winged helix' DNA-binding domain"/>
    <property type="match status" value="1"/>
</dbReference>
<dbReference type="Gene3D" id="1.10.10.10">
    <property type="entry name" value="Winged helix-like DNA-binding domain superfamily/Winged helix DNA-binding domain"/>
    <property type="match status" value="1"/>
</dbReference>
<evidence type="ECO:0000259" key="4">
    <source>
        <dbReference type="PROSITE" id="PS50949"/>
    </source>
</evidence>
<dbReference type="Pfam" id="PF07729">
    <property type="entry name" value="FCD"/>
    <property type="match status" value="1"/>
</dbReference>
<dbReference type="InterPro" id="IPR036388">
    <property type="entry name" value="WH-like_DNA-bd_sf"/>
</dbReference>
<dbReference type="SMART" id="SM00345">
    <property type="entry name" value="HTH_GNTR"/>
    <property type="match status" value="1"/>
</dbReference>
<feature type="domain" description="HTH gntR-type" evidence="4">
    <location>
        <begin position="11"/>
        <end position="78"/>
    </location>
</feature>
<dbReference type="RefSeq" id="WP_209941678.1">
    <property type="nucleotide sequence ID" value="NZ_JAGGJU010000001.1"/>
</dbReference>
<evidence type="ECO:0000313" key="5">
    <source>
        <dbReference type="EMBL" id="MBP1848943.1"/>
    </source>
</evidence>
<keyword evidence="2 5" id="KW-0238">DNA-binding</keyword>
<evidence type="ECO:0000256" key="1">
    <source>
        <dbReference type="ARBA" id="ARBA00023015"/>
    </source>
</evidence>
<keyword evidence="6" id="KW-1185">Reference proteome</keyword>
<dbReference type="InterPro" id="IPR011711">
    <property type="entry name" value="GntR_C"/>
</dbReference>
<dbReference type="Pfam" id="PF00392">
    <property type="entry name" value="GntR"/>
    <property type="match status" value="1"/>
</dbReference>
<gene>
    <name evidence="5" type="ORF">J2Z17_000360</name>
</gene>
<dbReference type="InterPro" id="IPR008920">
    <property type="entry name" value="TF_FadR/GntR_C"/>
</dbReference>
<dbReference type="InterPro" id="IPR000524">
    <property type="entry name" value="Tscrpt_reg_HTH_GntR"/>
</dbReference>
<dbReference type="PANTHER" id="PTHR43537">
    <property type="entry name" value="TRANSCRIPTIONAL REGULATOR, GNTR FAMILY"/>
    <property type="match status" value="1"/>
</dbReference>
<proteinExistence type="predicted"/>
<comment type="caution">
    <text evidence="5">The sequence shown here is derived from an EMBL/GenBank/DDBJ whole genome shotgun (WGS) entry which is preliminary data.</text>
</comment>
<dbReference type="PROSITE" id="PS50949">
    <property type="entry name" value="HTH_GNTR"/>
    <property type="match status" value="1"/>
</dbReference>
<dbReference type="InterPro" id="IPR036390">
    <property type="entry name" value="WH_DNA-bd_sf"/>
</dbReference>
<reference evidence="5 6" key="1">
    <citation type="submission" date="2021-03" db="EMBL/GenBank/DDBJ databases">
        <title>Genomic Encyclopedia of Type Strains, Phase IV (KMG-IV): sequencing the most valuable type-strain genomes for metagenomic binning, comparative biology and taxonomic classification.</title>
        <authorList>
            <person name="Goeker M."/>
        </authorList>
    </citation>
    <scope>NUCLEOTIDE SEQUENCE [LARGE SCALE GENOMIC DNA]</scope>
    <source>
        <strain evidence="5 6">DSM 21600</strain>
    </source>
</reference>